<dbReference type="EMBL" id="CALYLK010000006">
    <property type="protein sequence ID" value="CAH8203046.1"/>
    <property type="molecule type" value="Genomic_DNA"/>
</dbReference>
<dbReference type="RefSeq" id="WP_168524814.1">
    <property type="nucleotide sequence ID" value="NZ_CALYLA010000029.1"/>
</dbReference>
<gene>
    <name evidence="1" type="ORF">VAE063_1050022</name>
</gene>
<comment type="caution">
    <text evidence="1">The sequence shown here is derived from an EMBL/GenBank/DDBJ whole genome shotgun (WGS) entry which is preliminary data.</text>
</comment>
<proteinExistence type="predicted"/>
<accession>A0ABN8TPX9</accession>
<keyword evidence="2" id="KW-1185">Reference proteome</keyword>
<reference evidence="1" key="1">
    <citation type="submission" date="2022-06" db="EMBL/GenBank/DDBJ databases">
        <authorList>
            <person name="Goudenege D."/>
            <person name="Le Roux F."/>
        </authorList>
    </citation>
    <scope>NUCLEOTIDE SEQUENCE</scope>
    <source>
        <strain evidence="1">12-063</strain>
    </source>
</reference>
<organism evidence="1 2">
    <name type="scientific">Vibrio aestuarianus</name>
    <dbReference type="NCBI Taxonomy" id="28171"/>
    <lineage>
        <taxon>Bacteria</taxon>
        <taxon>Pseudomonadati</taxon>
        <taxon>Pseudomonadota</taxon>
        <taxon>Gammaproteobacteria</taxon>
        <taxon>Vibrionales</taxon>
        <taxon>Vibrionaceae</taxon>
        <taxon>Vibrio</taxon>
    </lineage>
</organism>
<dbReference type="Proteomes" id="UP001152658">
    <property type="component" value="Unassembled WGS sequence"/>
</dbReference>
<protein>
    <submittedName>
        <fullName evidence="1">Uncharacterized protein</fullName>
    </submittedName>
</protein>
<name>A0ABN8TPX9_9VIBR</name>
<sequence>MYDDWESGILDVTDINGKNHRIEYGSISSFQQYSETGFTEMKVGKNNAAIGWANGSSQNVIYLKLKGSDEIIKIPRSATNDGPILDLILSKPPQRNT</sequence>
<evidence type="ECO:0000313" key="1">
    <source>
        <dbReference type="EMBL" id="CAH8203046.1"/>
    </source>
</evidence>
<evidence type="ECO:0000313" key="2">
    <source>
        <dbReference type="Proteomes" id="UP001152658"/>
    </source>
</evidence>